<evidence type="ECO:0000256" key="1">
    <source>
        <dbReference type="SAM" id="MobiDB-lite"/>
    </source>
</evidence>
<sequence length="64" mass="6622">MLPWNVAPLMPASRSDRSPSEGLRRTLTVKIAGMTELGGPGNGNALRTGRGGMGQRTGCVVARG</sequence>
<reference evidence="2 3" key="1">
    <citation type="submission" date="2018-10" db="EMBL/GenBank/DDBJ databases">
        <title>Paraburkholderia sp. 7MK8-2, isolated from soil.</title>
        <authorList>
            <person name="Gao Z.-H."/>
            <person name="Qiu L.-H."/>
        </authorList>
    </citation>
    <scope>NUCLEOTIDE SEQUENCE [LARGE SCALE GENOMIC DNA]</scope>
    <source>
        <strain evidence="2 3">7MK8-2</strain>
    </source>
</reference>
<comment type="caution">
    <text evidence="2">The sequence shown here is derived from an EMBL/GenBank/DDBJ whole genome shotgun (WGS) entry which is preliminary data.</text>
</comment>
<protein>
    <submittedName>
        <fullName evidence="2">Uncharacterized protein</fullName>
    </submittedName>
</protein>
<gene>
    <name evidence="2" type="ORF">D7S89_24695</name>
</gene>
<dbReference type="Proteomes" id="UP000280434">
    <property type="component" value="Unassembled WGS sequence"/>
</dbReference>
<keyword evidence="3" id="KW-1185">Reference proteome</keyword>
<feature type="region of interest" description="Disordered" evidence="1">
    <location>
        <begin position="34"/>
        <end position="64"/>
    </location>
</feature>
<evidence type="ECO:0000313" key="2">
    <source>
        <dbReference type="EMBL" id="RKP43878.1"/>
    </source>
</evidence>
<evidence type="ECO:0000313" key="3">
    <source>
        <dbReference type="Proteomes" id="UP000280434"/>
    </source>
</evidence>
<feature type="region of interest" description="Disordered" evidence="1">
    <location>
        <begin position="1"/>
        <end position="22"/>
    </location>
</feature>
<dbReference type="EMBL" id="RBZV01000016">
    <property type="protein sequence ID" value="RKP43878.1"/>
    <property type="molecule type" value="Genomic_DNA"/>
</dbReference>
<organism evidence="2 3">
    <name type="scientific">Trinickia fusca</name>
    <dbReference type="NCBI Taxonomy" id="2419777"/>
    <lineage>
        <taxon>Bacteria</taxon>
        <taxon>Pseudomonadati</taxon>
        <taxon>Pseudomonadota</taxon>
        <taxon>Betaproteobacteria</taxon>
        <taxon>Burkholderiales</taxon>
        <taxon>Burkholderiaceae</taxon>
        <taxon>Trinickia</taxon>
    </lineage>
</organism>
<name>A0A494WZB5_9BURK</name>
<proteinExistence type="predicted"/>
<dbReference type="AlphaFoldDB" id="A0A494WZB5"/>
<accession>A0A494WZB5</accession>